<dbReference type="FunFam" id="2.40.50.100:FF:000003">
    <property type="entry name" value="Acetyl-CoA carboxylase biotin carboxyl carrier protein"/>
    <property type="match status" value="1"/>
</dbReference>
<dbReference type="PROSITE" id="PS00188">
    <property type="entry name" value="BIOTIN"/>
    <property type="match status" value="1"/>
</dbReference>
<comment type="cofactor">
    <cofactor evidence="1">
        <name>biotin</name>
        <dbReference type="ChEBI" id="CHEBI:57586"/>
    </cofactor>
</comment>
<comment type="caution">
    <text evidence="11">The sequence shown here is derived from an EMBL/GenBank/DDBJ whole genome shotgun (WGS) entry which is preliminary data.</text>
</comment>
<dbReference type="PROSITE" id="PS50975">
    <property type="entry name" value="ATP_GRASP"/>
    <property type="match status" value="1"/>
</dbReference>
<evidence type="ECO:0000256" key="7">
    <source>
        <dbReference type="PROSITE-ProRule" id="PRU00409"/>
    </source>
</evidence>
<dbReference type="Gene3D" id="3.30.470.20">
    <property type="entry name" value="ATP-grasp fold, B domain"/>
    <property type="match status" value="1"/>
</dbReference>
<feature type="domain" description="ATP-grasp" evidence="9">
    <location>
        <begin position="120"/>
        <end position="311"/>
    </location>
</feature>
<dbReference type="GO" id="GO:0046872">
    <property type="term" value="F:metal ion binding"/>
    <property type="evidence" value="ECO:0007669"/>
    <property type="project" value="InterPro"/>
</dbReference>
<dbReference type="Proteomes" id="UP000253094">
    <property type="component" value="Unassembled WGS sequence"/>
</dbReference>
<dbReference type="InterPro" id="IPR011761">
    <property type="entry name" value="ATP-grasp"/>
</dbReference>
<evidence type="ECO:0000256" key="2">
    <source>
        <dbReference type="ARBA" id="ARBA00022598"/>
    </source>
</evidence>
<proteinExistence type="predicted"/>
<feature type="domain" description="Lipoyl-binding" evidence="8">
    <location>
        <begin position="611"/>
        <end position="686"/>
    </location>
</feature>
<dbReference type="SUPFAM" id="SSF56059">
    <property type="entry name" value="Glutathione synthetase ATP-binding domain-like"/>
    <property type="match status" value="1"/>
</dbReference>
<dbReference type="RefSeq" id="WP_114030488.1">
    <property type="nucleotide sequence ID" value="NZ_QOIL01000011.1"/>
</dbReference>
<dbReference type="SUPFAM" id="SSF51230">
    <property type="entry name" value="Single hybrid motif"/>
    <property type="match status" value="1"/>
</dbReference>
<dbReference type="PANTHER" id="PTHR18866:SF126">
    <property type="entry name" value="BIOTIN CARBOXYLASE"/>
    <property type="match status" value="1"/>
</dbReference>
<dbReference type="Pfam" id="PF21139">
    <property type="entry name" value="BT_MCC_alpha"/>
    <property type="match status" value="1"/>
</dbReference>
<dbReference type="PROSITE" id="PS00866">
    <property type="entry name" value="CPSASE_1"/>
    <property type="match status" value="1"/>
</dbReference>
<dbReference type="CDD" id="cd06850">
    <property type="entry name" value="biotinyl_domain"/>
    <property type="match status" value="1"/>
</dbReference>
<evidence type="ECO:0000256" key="6">
    <source>
        <dbReference type="ARBA" id="ARBA00048501"/>
    </source>
</evidence>
<dbReference type="InterPro" id="IPR005481">
    <property type="entry name" value="BC-like_N"/>
</dbReference>
<dbReference type="PROSITE" id="PS50968">
    <property type="entry name" value="BIOTINYL_LIPOYL"/>
    <property type="match status" value="1"/>
</dbReference>
<dbReference type="GO" id="GO:0005524">
    <property type="term" value="F:ATP binding"/>
    <property type="evidence" value="ECO:0007669"/>
    <property type="project" value="UniProtKB-UniRule"/>
</dbReference>
<accession>A0A367FGJ8</accession>
<dbReference type="InterPro" id="IPR011054">
    <property type="entry name" value="Rudment_hybrid_motif"/>
</dbReference>
<dbReference type="PROSITE" id="PS50979">
    <property type="entry name" value="BC"/>
    <property type="match status" value="1"/>
</dbReference>
<sequence>MISRLLVANRAEIARRVFRTCRDLGIETVAVYSDADAGSPHAAEADHAVRLPGVRPADTYLDIAAVVDAALRAGADAVHPGYGFLSENAAFARAVIEAGLTWVGPGPDAIARMGSKIEAKALMAAAGVPVLASVVPGSPAELAYPVLVKASAGGGGRGMRVVRDPAGLEAALAAAGGEALAAFGDGTLFVEPLLEHARHVEVQVLADSHGTVWTLGERECSIQRRHQKVVEEAPSPGLSPAVREQLRDAAVRAAKAIGYVGAGTVEFLVKDGAEGHTVAFLEMNTRLQVEHPVTECVYGVDLVRLQLEVAEGARLPAAPPEPSGHAIEVRLYAEDPADGWRPQAGTLRLFEVPGVGARFEVPARAAYGLRLDSGVETGSRVGTHYDPMLAKVIAWGPDRAAVARRLASALARARVHGVTTNRDLLVRVLRHEAFLAGDTHTGFLEVHDLASAPETLSGSGSASGSARPSADPVVPLSALAAALALAAGRRAAAPALGGLPSGWRNVPSQPQRAAFEGPAGRVEIAYRLTRDGLRAEGFEDVRLVSAAPALVVLDVAGVARRFAVARYAGPPREAAHEPTSDTAYDAAHDAVYVDSPLGSVRLTALPRLPEPVARVAPGSLLAPMPGTVLRVEVASGARVAAGQPILTLEAMKMEHEIRAPSSGVLSALNATPGLQVEAGAVLAVIENS</sequence>
<keyword evidence="4 7" id="KW-0067">ATP-binding</keyword>
<dbReference type="SUPFAM" id="SSF51246">
    <property type="entry name" value="Rudiment single hybrid motif"/>
    <property type="match status" value="1"/>
</dbReference>
<dbReference type="InterPro" id="IPR050856">
    <property type="entry name" value="Biotin_carboxylase_complex"/>
</dbReference>
<dbReference type="InterPro" id="IPR011764">
    <property type="entry name" value="Biotin_carboxylation_dom"/>
</dbReference>
<dbReference type="Pfam" id="PF02786">
    <property type="entry name" value="CPSase_L_D2"/>
    <property type="match status" value="1"/>
</dbReference>
<evidence type="ECO:0000256" key="4">
    <source>
        <dbReference type="ARBA" id="ARBA00022840"/>
    </source>
</evidence>
<dbReference type="GO" id="GO:0004075">
    <property type="term" value="F:biotin carboxylase activity"/>
    <property type="evidence" value="ECO:0007669"/>
    <property type="project" value="UniProtKB-EC"/>
</dbReference>
<dbReference type="InterPro" id="IPR005482">
    <property type="entry name" value="Biotin_COase_C"/>
</dbReference>
<dbReference type="InterPro" id="IPR011053">
    <property type="entry name" value="Single_hybrid_motif"/>
</dbReference>
<dbReference type="EMBL" id="QOIL01000011">
    <property type="protein sequence ID" value="RCG29451.1"/>
    <property type="molecule type" value="Genomic_DNA"/>
</dbReference>
<dbReference type="Gene3D" id="2.40.50.100">
    <property type="match status" value="1"/>
</dbReference>
<evidence type="ECO:0000256" key="5">
    <source>
        <dbReference type="ARBA" id="ARBA00023267"/>
    </source>
</evidence>
<evidence type="ECO:0000259" key="9">
    <source>
        <dbReference type="PROSITE" id="PS50975"/>
    </source>
</evidence>
<evidence type="ECO:0000259" key="8">
    <source>
        <dbReference type="PROSITE" id="PS50968"/>
    </source>
</evidence>
<reference evidence="11 12" key="1">
    <citation type="submission" date="2018-06" db="EMBL/GenBank/DDBJ databases">
        <title>Sphaerisporangium craniellae sp. nov., isolated from a marine sponge in the South China Sea.</title>
        <authorList>
            <person name="Li L."/>
        </authorList>
    </citation>
    <scope>NUCLEOTIDE SEQUENCE [LARGE SCALE GENOMIC DNA]</scope>
    <source>
        <strain evidence="11 12">CCTCC AA 208026</strain>
    </source>
</reference>
<evidence type="ECO:0000313" key="11">
    <source>
        <dbReference type="EMBL" id="RCG29451.1"/>
    </source>
</evidence>
<comment type="catalytic activity">
    <reaction evidence="6">
        <text>N(6)-biotinyl-L-lysyl-[protein] + hydrogencarbonate + ATP = N(6)-carboxybiotinyl-L-lysyl-[protein] + ADP + phosphate + H(+)</text>
        <dbReference type="Rhea" id="RHEA:13501"/>
        <dbReference type="Rhea" id="RHEA-COMP:10505"/>
        <dbReference type="Rhea" id="RHEA-COMP:10506"/>
        <dbReference type="ChEBI" id="CHEBI:15378"/>
        <dbReference type="ChEBI" id="CHEBI:17544"/>
        <dbReference type="ChEBI" id="CHEBI:30616"/>
        <dbReference type="ChEBI" id="CHEBI:43474"/>
        <dbReference type="ChEBI" id="CHEBI:83144"/>
        <dbReference type="ChEBI" id="CHEBI:83145"/>
        <dbReference type="ChEBI" id="CHEBI:456216"/>
        <dbReference type="EC" id="6.3.4.14"/>
    </reaction>
    <physiologicalReaction direction="left-to-right" evidence="6">
        <dbReference type="Rhea" id="RHEA:13502"/>
    </physiologicalReaction>
</comment>
<name>A0A367FGJ8_9ACTN</name>
<dbReference type="SMART" id="SM00878">
    <property type="entry name" value="Biotin_carb_C"/>
    <property type="match status" value="1"/>
</dbReference>
<evidence type="ECO:0000313" key="12">
    <source>
        <dbReference type="Proteomes" id="UP000253094"/>
    </source>
</evidence>
<dbReference type="InterPro" id="IPR016185">
    <property type="entry name" value="PreATP-grasp_dom_sf"/>
</dbReference>
<dbReference type="InterPro" id="IPR000089">
    <property type="entry name" value="Biotin_lipoyl"/>
</dbReference>
<dbReference type="AlphaFoldDB" id="A0A367FGJ8"/>
<keyword evidence="2" id="KW-0436">Ligase</keyword>
<dbReference type="Pfam" id="PF00364">
    <property type="entry name" value="Biotin_lipoyl"/>
    <property type="match status" value="1"/>
</dbReference>
<feature type="domain" description="Biotin carboxylation" evidence="10">
    <location>
        <begin position="1"/>
        <end position="449"/>
    </location>
</feature>
<keyword evidence="5" id="KW-0092">Biotin</keyword>
<organism evidence="11 12">
    <name type="scientific">Sphaerisporangium album</name>
    <dbReference type="NCBI Taxonomy" id="509200"/>
    <lineage>
        <taxon>Bacteria</taxon>
        <taxon>Bacillati</taxon>
        <taxon>Actinomycetota</taxon>
        <taxon>Actinomycetes</taxon>
        <taxon>Streptosporangiales</taxon>
        <taxon>Streptosporangiaceae</taxon>
        <taxon>Sphaerisporangium</taxon>
    </lineage>
</organism>
<dbReference type="Pfam" id="PF00289">
    <property type="entry name" value="Biotin_carb_N"/>
    <property type="match status" value="1"/>
</dbReference>
<evidence type="ECO:0000256" key="1">
    <source>
        <dbReference type="ARBA" id="ARBA00001953"/>
    </source>
</evidence>
<keyword evidence="3 7" id="KW-0547">Nucleotide-binding</keyword>
<dbReference type="InterPro" id="IPR005479">
    <property type="entry name" value="CPAse_ATP-bd"/>
</dbReference>
<keyword evidence="12" id="KW-1185">Reference proteome</keyword>
<dbReference type="PANTHER" id="PTHR18866">
    <property type="entry name" value="CARBOXYLASE:PYRUVATE/ACETYL-COA/PROPIONYL-COA CARBOXYLASE"/>
    <property type="match status" value="1"/>
</dbReference>
<gene>
    <name evidence="11" type="ORF">DQ384_20630</name>
</gene>
<dbReference type="SUPFAM" id="SSF52440">
    <property type="entry name" value="PreATP-grasp domain"/>
    <property type="match status" value="1"/>
</dbReference>
<evidence type="ECO:0000259" key="10">
    <source>
        <dbReference type="PROSITE" id="PS50979"/>
    </source>
</evidence>
<evidence type="ECO:0000256" key="3">
    <source>
        <dbReference type="ARBA" id="ARBA00022741"/>
    </source>
</evidence>
<dbReference type="InterPro" id="IPR001882">
    <property type="entry name" value="Biotin_BS"/>
</dbReference>
<protein>
    <submittedName>
        <fullName evidence="11">ATP-grasp domain-containing protein</fullName>
    </submittedName>
</protein>
<dbReference type="OrthoDB" id="5166719at2"/>
<dbReference type="InterPro" id="IPR048429">
    <property type="entry name" value="MCC_alpha_BT"/>
</dbReference>
<dbReference type="PROSITE" id="PS00867">
    <property type="entry name" value="CPSASE_2"/>
    <property type="match status" value="1"/>
</dbReference>
<dbReference type="Pfam" id="PF02785">
    <property type="entry name" value="Biotin_carb_C"/>
    <property type="match status" value="1"/>
</dbReference>
<dbReference type="FunFam" id="3.40.50.20:FF:000010">
    <property type="entry name" value="Propionyl-CoA carboxylase subunit alpha"/>
    <property type="match status" value="1"/>
</dbReference>